<feature type="transmembrane region" description="Helical" evidence="7">
    <location>
        <begin position="773"/>
        <end position="797"/>
    </location>
</feature>
<evidence type="ECO:0000256" key="2">
    <source>
        <dbReference type="ARBA" id="ARBA00022692"/>
    </source>
</evidence>
<reference evidence="10 11" key="1">
    <citation type="submission" date="2018-09" db="EMBL/GenBank/DDBJ databases">
        <authorList>
            <consortium name="Pathogen Informatics"/>
        </authorList>
    </citation>
    <scope>NUCLEOTIDE SEQUENCE [LARGE SCALE GENOMIC DNA]</scope>
    <source>
        <strain evidence="10 11">OH-22767</strain>
    </source>
</reference>
<dbReference type="EMBL" id="UNSC01000002">
    <property type="protein sequence ID" value="SZD71613.1"/>
    <property type="molecule type" value="Genomic_DNA"/>
</dbReference>
<feature type="transmembrane region" description="Helical" evidence="7">
    <location>
        <begin position="486"/>
        <end position="501"/>
    </location>
</feature>
<feature type="transmembrane region" description="Helical" evidence="7">
    <location>
        <begin position="987"/>
        <end position="1005"/>
    </location>
</feature>
<dbReference type="GO" id="GO:0005886">
    <property type="term" value="C:plasma membrane"/>
    <property type="evidence" value="ECO:0007669"/>
    <property type="project" value="TreeGrafter"/>
</dbReference>
<feature type="transmembrane region" description="Helical" evidence="7">
    <location>
        <begin position="447"/>
        <end position="466"/>
    </location>
</feature>
<name>A0A383TXW9_9FLAO</name>
<evidence type="ECO:0000256" key="1">
    <source>
        <dbReference type="ARBA" id="ARBA00004141"/>
    </source>
</evidence>
<evidence type="ECO:0000256" key="4">
    <source>
        <dbReference type="ARBA" id="ARBA00022989"/>
    </source>
</evidence>
<keyword evidence="6" id="KW-0175">Coiled coil</keyword>
<dbReference type="AlphaFoldDB" id="A0A383TXW9"/>
<proteinExistence type="predicted"/>
<keyword evidence="4 7" id="KW-1133">Transmembrane helix</keyword>
<dbReference type="InterPro" id="IPR002541">
    <property type="entry name" value="Cyt_c_assembly"/>
</dbReference>
<gene>
    <name evidence="10" type="ORF">SAMEA104719789_00662</name>
</gene>
<keyword evidence="5 7" id="KW-0472">Membrane</keyword>
<sequence>MSWIEKMLFSTRAMAVMLFVYAISMAVATFVENDFGTPAAKEMIYYSWWFNLVQVLLIINFIVNIWRYRLWRKEKWSVLTFHLAFVIIFIGAAYTHLFSVEGNMNIREGETSTEIISSQTYMKMSLFDDTQNLVYETPYQMTYFDRKEASFPFKRQFEKKYQFKDKVISLKALDFIELAKDTILEGSGKPTLEIVSIGQSGRVSNYIQAGEIKEIAGAMFSFENPIPGSIQIAQTPDGLKINSPLEGQSIKMAGQQIGQVTDSLALLQTQQMIYVDSVQDLNLKSLYQIGPANFVLPREVFLAKVDYIHGDKNNPQDQNNANAIFVEYDDGSVKDTLLVRGSVGSTGYSIRKNINGLQVSLGFGSKIIKTPFGMKLRDFEMETYPGSGNPASYASEITVIDNGKEEDYRIYMNNVLDHGGYRFFQSSYDPDQMGTRLSVNQDRPGTMLTYIGYILLFISMFFTLFWKGTRFYSLRQQLKQLGQKKFLVLILVLITMQSWAQDSVPHTHQHPKTDSKEIVTPFSTETETLIPAEEVVKKVKFNAEHINELEHLLVQDDQGRIKPLGTHALELLRKIYKSDKYAGLPAVGWFMSVQQDPSLWAKASLIRVTDKIGLDLQKKLKVDKTGHTSLLNLVDLNTGAFLLADEYSIAFRKKQSERSKAEQEILNVTERFSILDNIAKGYYLKMIPVKNDRNETWNSWLKSVEPLEIDTTALAFFNTYFNRLGKAQKSGDWQQANKSLKEINEYQQKWGGNVIPPATKVNIEVFYNKVEPFFFVMIAYTFLGIILLILGFIQILAHKPQWLNGIIKATLGITLLVFLIHAIGLSLRWYISGHAPWTNGYEAIIFISWVSVLAGGLLYRNGNALLPAAGCLVAVIMMGFAHGSSLLDPQITPLAPVLNSYWLIIHVGIIASSYAFFGLGMMLSIFSLILYFFKPSRKIQHTIKELTVVNEMSLTIGLFALTVGTFLGGMWANESWGRYWSWDPKETWAFISIIIYAIVLHMRLVPGLRGNYAFNVASLWSISSVIMTYFGVNYYLTGLHTYAAGDSIPIPAWVPIGVVLFLSLSLLSYYFHRKNLKSNQ</sequence>
<feature type="transmembrane region" description="Helical" evidence="7">
    <location>
        <begin position="843"/>
        <end position="859"/>
    </location>
</feature>
<feature type="transmembrane region" description="Helical" evidence="7">
    <location>
        <begin position="954"/>
        <end position="972"/>
    </location>
</feature>
<feature type="transmembrane region" description="Helical" evidence="7">
    <location>
        <begin position="809"/>
        <end position="831"/>
    </location>
</feature>
<protein>
    <submittedName>
        <fullName evidence="10">Cytochrome c-type biogenesis protein CcsB</fullName>
    </submittedName>
</protein>
<feature type="domain" description="ResB-like" evidence="9">
    <location>
        <begin position="360"/>
        <end position="432"/>
    </location>
</feature>
<accession>A0A383TXW9</accession>
<dbReference type="InterPro" id="IPR007816">
    <property type="entry name" value="ResB-like_domain"/>
</dbReference>
<feature type="coiled-coil region" evidence="6">
    <location>
        <begin position="644"/>
        <end position="671"/>
    </location>
</feature>
<organism evidence="10 11">
    <name type="scientific">Candidatus Ornithobacterium hominis</name>
    <dbReference type="NCBI Taxonomy" id="2497989"/>
    <lineage>
        <taxon>Bacteria</taxon>
        <taxon>Pseudomonadati</taxon>
        <taxon>Bacteroidota</taxon>
        <taxon>Flavobacteriia</taxon>
        <taxon>Flavobacteriales</taxon>
        <taxon>Weeksellaceae</taxon>
        <taxon>Ornithobacterium</taxon>
    </lineage>
</organism>
<dbReference type="GO" id="GO:0020037">
    <property type="term" value="F:heme binding"/>
    <property type="evidence" value="ECO:0007669"/>
    <property type="project" value="InterPro"/>
</dbReference>
<feature type="transmembrane region" description="Helical" evidence="7">
    <location>
        <begin position="864"/>
        <end position="881"/>
    </location>
</feature>
<dbReference type="OrthoDB" id="9814290at2"/>
<dbReference type="Pfam" id="PF05140">
    <property type="entry name" value="ResB"/>
    <property type="match status" value="2"/>
</dbReference>
<feature type="transmembrane region" description="Helical" evidence="7">
    <location>
        <begin position="1012"/>
        <end position="1032"/>
    </location>
</feature>
<feature type="transmembrane region" description="Helical" evidence="7">
    <location>
        <begin position="1052"/>
        <end position="1071"/>
    </location>
</feature>
<dbReference type="Proteomes" id="UP000262142">
    <property type="component" value="Unassembled WGS sequence"/>
</dbReference>
<dbReference type="RefSeq" id="WP_119059091.1">
    <property type="nucleotide sequence ID" value="NZ_UNSC01000002.1"/>
</dbReference>
<feature type="transmembrane region" description="Helical" evidence="7">
    <location>
        <begin position="901"/>
        <end position="933"/>
    </location>
</feature>
<feature type="transmembrane region" description="Helical" evidence="7">
    <location>
        <begin position="43"/>
        <end position="66"/>
    </location>
</feature>
<evidence type="ECO:0000256" key="5">
    <source>
        <dbReference type="ARBA" id="ARBA00023136"/>
    </source>
</evidence>
<comment type="subcellular location">
    <subcellularLocation>
        <location evidence="1">Membrane</location>
        <topology evidence="1">Multi-pass membrane protein</topology>
    </subcellularLocation>
</comment>
<dbReference type="GO" id="GO:0017004">
    <property type="term" value="P:cytochrome complex assembly"/>
    <property type="evidence" value="ECO:0007669"/>
    <property type="project" value="UniProtKB-KW"/>
</dbReference>
<dbReference type="PANTHER" id="PTHR30071:SF1">
    <property type="entry name" value="CYTOCHROME B_B6 PROTEIN-RELATED"/>
    <property type="match status" value="1"/>
</dbReference>
<dbReference type="PANTHER" id="PTHR30071">
    <property type="entry name" value="HEME EXPORTER PROTEIN C"/>
    <property type="match status" value="1"/>
</dbReference>
<keyword evidence="11" id="KW-1185">Reference proteome</keyword>
<evidence type="ECO:0000313" key="10">
    <source>
        <dbReference type="EMBL" id="SZD71613.1"/>
    </source>
</evidence>
<evidence type="ECO:0000313" key="11">
    <source>
        <dbReference type="Proteomes" id="UP000262142"/>
    </source>
</evidence>
<feature type="transmembrane region" description="Helical" evidence="7">
    <location>
        <begin position="78"/>
        <end position="97"/>
    </location>
</feature>
<keyword evidence="2 7" id="KW-0812">Transmembrane</keyword>
<evidence type="ECO:0000256" key="7">
    <source>
        <dbReference type="SAM" id="Phobius"/>
    </source>
</evidence>
<feature type="transmembrane region" description="Helical" evidence="7">
    <location>
        <begin position="12"/>
        <end position="31"/>
    </location>
</feature>
<evidence type="ECO:0000259" key="9">
    <source>
        <dbReference type="Pfam" id="PF05140"/>
    </source>
</evidence>
<evidence type="ECO:0000256" key="3">
    <source>
        <dbReference type="ARBA" id="ARBA00022748"/>
    </source>
</evidence>
<dbReference type="InterPro" id="IPR045062">
    <property type="entry name" value="Cyt_c_biogenesis_CcsA/CcmC"/>
</dbReference>
<keyword evidence="3" id="KW-0201">Cytochrome c-type biogenesis</keyword>
<evidence type="ECO:0000259" key="8">
    <source>
        <dbReference type="Pfam" id="PF01578"/>
    </source>
</evidence>
<feature type="domain" description="Cytochrome c assembly protein" evidence="8">
    <location>
        <begin position="837"/>
        <end position="1040"/>
    </location>
</feature>
<evidence type="ECO:0000256" key="6">
    <source>
        <dbReference type="SAM" id="Coils"/>
    </source>
</evidence>
<dbReference type="Pfam" id="PF01578">
    <property type="entry name" value="Cytochrom_C_asm"/>
    <property type="match status" value="1"/>
</dbReference>
<feature type="domain" description="ResB-like" evidence="9">
    <location>
        <begin position="74"/>
        <end position="132"/>
    </location>
</feature>